<dbReference type="AlphaFoldDB" id="A0AAV7H864"/>
<protein>
    <submittedName>
        <fullName evidence="2">Uncharacterized protein</fullName>
    </submittedName>
</protein>
<dbReference type="EMBL" id="JAGFBR010000008">
    <property type="protein sequence ID" value="KAH0463670.1"/>
    <property type="molecule type" value="Genomic_DNA"/>
</dbReference>
<accession>A0AAV7H864</accession>
<proteinExistence type="predicted"/>
<comment type="caution">
    <text evidence="2">The sequence shown here is derived from an EMBL/GenBank/DDBJ whole genome shotgun (WGS) entry which is preliminary data.</text>
</comment>
<feature type="compositionally biased region" description="Basic and acidic residues" evidence="1">
    <location>
        <begin position="23"/>
        <end position="35"/>
    </location>
</feature>
<name>A0AAV7H864_DENCH</name>
<evidence type="ECO:0000313" key="3">
    <source>
        <dbReference type="Proteomes" id="UP000775213"/>
    </source>
</evidence>
<gene>
    <name evidence="2" type="ORF">IEQ34_008252</name>
</gene>
<keyword evidence="3" id="KW-1185">Reference proteome</keyword>
<organism evidence="2 3">
    <name type="scientific">Dendrobium chrysotoxum</name>
    <name type="common">Orchid</name>
    <dbReference type="NCBI Taxonomy" id="161865"/>
    <lineage>
        <taxon>Eukaryota</taxon>
        <taxon>Viridiplantae</taxon>
        <taxon>Streptophyta</taxon>
        <taxon>Embryophyta</taxon>
        <taxon>Tracheophyta</taxon>
        <taxon>Spermatophyta</taxon>
        <taxon>Magnoliopsida</taxon>
        <taxon>Liliopsida</taxon>
        <taxon>Asparagales</taxon>
        <taxon>Orchidaceae</taxon>
        <taxon>Epidendroideae</taxon>
        <taxon>Malaxideae</taxon>
        <taxon>Dendrobiinae</taxon>
        <taxon>Dendrobium</taxon>
    </lineage>
</organism>
<sequence length="138" mass="15296">MGVGGASRPEAECLCPVRCSARGADHCRPSRRQEPGRSTLEEAPSGRSANTARTNLASFPGLLRARCNGPRAPHLTHLETRTKEPDMRASRRVLKPGGRKEVDVRDPLLQVYRRPTQIFCEGFECEHACRDPKDGEYA</sequence>
<dbReference type="Proteomes" id="UP000775213">
    <property type="component" value="Unassembled WGS sequence"/>
</dbReference>
<reference evidence="2 3" key="1">
    <citation type="journal article" date="2021" name="Hortic Res">
        <title>Chromosome-scale assembly of the Dendrobium chrysotoxum genome enhances the understanding of orchid evolution.</title>
        <authorList>
            <person name="Zhang Y."/>
            <person name="Zhang G.Q."/>
            <person name="Zhang D."/>
            <person name="Liu X.D."/>
            <person name="Xu X.Y."/>
            <person name="Sun W.H."/>
            <person name="Yu X."/>
            <person name="Zhu X."/>
            <person name="Wang Z.W."/>
            <person name="Zhao X."/>
            <person name="Zhong W.Y."/>
            <person name="Chen H."/>
            <person name="Yin W.L."/>
            <person name="Huang T."/>
            <person name="Niu S.C."/>
            <person name="Liu Z.J."/>
        </authorList>
    </citation>
    <scope>NUCLEOTIDE SEQUENCE [LARGE SCALE GENOMIC DNA]</scope>
    <source>
        <strain evidence="2">Lindl</strain>
    </source>
</reference>
<feature type="region of interest" description="Disordered" evidence="1">
    <location>
        <begin position="23"/>
        <end position="55"/>
    </location>
</feature>
<evidence type="ECO:0000313" key="2">
    <source>
        <dbReference type="EMBL" id="KAH0463670.1"/>
    </source>
</evidence>
<evidence type="ECO:0000256" key="1">
    <source>
        <dbReference type="SAM" id="MobiDB-lite"/>
    </source>
</evidence>